<proteinExistence type="inferred from homology"/>
<dbReference type="InterPro" id="IPR036179">
    <property type="entry name" value="Ig-like_dom_sf"/>
</dbReference>
<evidence type="ECO:0000256" key="1">
    <source>
        <dbReference type="ARBA" id="ARBA00004236"/>
    </source>
</evidence>
<dbReference type="PROSITE" id="PS50835">
    <property type="entry name" value="IG_LIKE"/>
    <property type="match status" value="1"/>
</dbReference>
<evidence type="ECO:0000259" key="11">
    <source>
        <dbReference type="PROSITE" id="PS50835"/>
    </source>
</evidence>
<dbReference type="GO" id="GO:0098552">
    <property type="term" value="C:side of membrane"/>
    <property type="evidence" value="ECO:0007669"/>
    <property type="project" value="UniProtKB-KW"/>
</dbReference>
<keyword evidence="10" id="KW-1133">Transmembrane helix</keyword>
<evidence type="ECO:0000313" key="13">
    <source>
        <dbReference type="Proteomes" id="UP000288216"/>
    </source>
</evidence>
<dbReference type="OMA" id="CTAYNEV"/>
<organism evidence="12 13">
    <name type="scientific">Scyliorhinus torazame</name>
    <name type="common">Cloudy catshark</name>
    <name type="synonym">Catulus torazame</name>
    <dbReference type="NCBI Taxonomy" id="75743"/>
    <lineage>
        <taxon>Eukaryota</taxon>
        <taxon>Metazoa</taxon>
        <taxon>Chordata</taxon>
        <taxon>Craniata</taxon>
        <taxon>Vertebrata</taxon>
        <taxon>Chondrichthyes</taxon>
        <taxon>Elasmobranchii</taxon>
        <taxon>Galeomorphii</taxon>
        <taxon>Galeoidea</taxon>
        <taxon>Carcharhiniformes</taxon>
        <taxon>Scyliorhinidae</taxon>
        <taxon>Scyliorhinus</taxon>
    </lineage>
</organism>
<dbReference type="InterPro" id="IPR013783">
    <property type="entry name" value="Ig-like_fold"/>
</dbReference>
<dbReference type="PANTHER" id="PTHR42757">
    <property type="entry name" value="IGLON FAMILY OF IMMUNOGLOBULIN SUPERFAMILY-RELATED"/>
    <property type="match status" value="1"/>
</dbReference>
<evidence type="ECO:0000256" key="4">
    <source>
        <dbReference type="ARBA" id="ARBA00022737"/>
    </source>
</evidence>
<evidence type="ECO:0000256" key="8">
    <source>
        <dbReference type="ARBA" id="ARBA00023288"/>
    </source>
</evidence>
<keyword evidence="13" id="KW-1185">Reference proteome</keyword>
<dbReference type="InterPro" id="IPR013098">
    <property type="entry name" value="Ig_I-set"/>
</dbReference>
<keyword evidence="2" id="KW-1003">Cell membrane</keyword>
<dbReference type="PANTHER" id="PTHR42757:SF9">
    <property type="entry name" value="NEUROTRIMIN"/>
    <property type="match status" value="1"/>
</dbReference>
<dbReference type="GO" id="GO:0007155">
    <property type="term" value="P:cell adhesion"/>
    <property type="evidence" value="ECO:0007669"/>
    <property type="project" value="UniProtKB-KW"/>
</dbReference>
<keyword evidence="6" id="KW-1015">Disulfide bond</keyword>
<evidence type="ECO:0000256" key="5">
    <source>
        <dbReference type="ARBA" id="ARBA00023136"/>
    </source>
</evidence>
<dbReference type="CDD" id="cd00096">
    <property type="entry name" value="Ig"/>
    <property type="match status" value="1"/>
</dbReference>
<dbReference type="Proteomes" id="UP000288216">
    <property type="component" value="Unassembled WGS sequence"/>
</dbReference>
<comment type="similarity">
    <text evidence="9">Belongs to the immunoglobulin superfamily. IgLON family.</text>
</comment>
<feature type="domain" description="Ig-like" evidence="11">
    <location>
        <begin position="85"/>
        <end position="174"/>
    </location>
</feature>
<evidence type="ECO:0000256" key="10">
    <source>
        <dbReference type="SAM" id="Phobius"/>
    </source>
</evidence>
<protein>
    <recommendedName>
        <fullName evidence="11">Ig-like domain-containing protein</fullName>
    </recommendedName>
</protein>
<comment type="subcellular location">
    <subcellularLocation>
        <location evidence="1">Cell membrane</location>
    </subcellularLocation>
</comment>
<dbReference type="OrthoDB" id="6159398at2759"/>
<evidence type="ECO:0000256" key="6">
    <source>
        <dbReference type="ARBA" id="ARBA00023157"/>
    </source>
</evidence>
<dbReference type="GO" id="GO:0005886">
    <property type="term" value="C:plasma membrane"/>
    <property type="evidence" value="ECO:0007669"/>
    <property type="project" value="UniProtKB-SubCell"/>
</dbReference>
<name>A0A401PFT2_SCYTO</name>
<evidence type="ECO:0000256" key="2">
    <source>
        <dbReference type="ARBA" id="ARBA00022475"/>
    </source>
</evidence>
<dbReference type="EMBL" id="BFAA01002017">
    <property type="protein sequence ID" value="GCB72000.1"/>
    <property type="molecule type" value="Genomic_DNA"/>
</dbReference>
<evidence type="ECO:0000256" key="7">
    <source>
        <dbReference type="ARBA" id="ARBA00023180"/>
    </source>
</evidence>
<comment type="caution">
    <text evidence="12">The sequence shown here is derived from an EMBL/GenBank/DDBJ whole genome shotgun (WGS) entry which is preliminary data.</text>
</comment>
<dbReference type="Pfam" id="PF07679">
    <property type="entry name" value="I-set"/>
    <property type="match status" value="1"/>
</dbReference>
<keyword evidence="3" id="KW-0732">Signal</keyword>
<dbReference type="AlphaFoldDB" id="A0A401PFT2"/>
<reference evidence="12 13" key="1">
    <citation type="journal article" date="2018" name="Nat. Ecol. Evol.">
        <title>Shark genomes provide insights into elasmobranch evolution and the origin of vertebrates.</title>
        <authorList>
            <person name="Hara Y"/>
            <person name="Yamaguchi K"/>
            <person name="Onimaru K"/>
            <person name="Kadota M"/>
            <person name="Koyanagi M"/>
            <person name="Keeley SD"/>
            <person name="Tatsumi K"/>
            <person name="Tanaka K"/>
            <person name="Motone F"/>
            <person name="Kageyama Y"/>
            <person name="Nozu R"/>
            <person name="Adachi N"/>
            <person name="Nishimura O"/>
            <person name="Nakagawa R"/>
            <person name="Tanegashima C"/>
            <person name="Kiyatake I"/>
            <person name="Matsumoto R"/>
            <person name="Murakumo K"/>
            <person name="Nishida K"/>
            <person name="Terakita A"/>
            <person name="Kuratani S"/>
            <person name="Sato K"/>
            <person name="Hyodo S Kuraku.S."/>
        </authorList>
    </citation>
    <scope>NUCLEOTIDE SEQUENCE [LARGE SCALE GENOMIC DNA]</scope>
</reference>
<dbReference type="STRING" id="75743.A0A401PFT2"/>
<dbReference type="InterPro" id="IPR003599">
    <property type="entry name" value="Ig_sub"/>
</dbReference>
<sequence length="208" mass="22957">MEQPRFPASSVIICIGEQKVAAGRRTGPKSQDRGASQASGRDFVEDEYIEITGITKKQAGEYQCTAYNEVSDPDVRKVEVIVNYPPFIPDTKNVGVAVGREGILQCEAAAVPPPDFEWYKEDRRLLNGLHGIQIKSNEDRSVLTFFNVSEEDYGNYTCVAVNKLGISNTSVLLFDRGAVLDGNNNASGGMTASLWLLVILFVHFLFKF</sequence>
<keyword evidence="10" id="KW-0812">Transmembrane</keyword>
<dbReference type="SMART" id="SM00409">
    <property type="entry name" value="IG"/>
    <property type="match status" value="1"/>
</dbReference>
<dbReference type="InterPro" id="IPR050876">
    <property type="entry name" value="IgLON_domain"/>
</dbReference>
<keyword evidence="8" id="KW-0449">Lipoprotein</keyword>
<keyword evidence="4" id="KW-0677">Repeat</keyword>
<dbReference type="SMART" id="SM00408">
    <property type="entry name" value="IGc2"/>
    <property type="match status" value="1"/>
</dbReference>
<evidence type="ECO:0000256" key="3">
    <source>
        <dbReference type="ARBA" id="ARBA00022729"/>
    </source>
</evidence>
<dbReference type="FunFam" id="2.60.40.10:FF:000305">
    <property type="entry name" value="neurotrimin isoform X2"/>
    <property type="match status" value="1"/>
</dbReference>
<dbReference type="Gene3D" id="2.60.40.10">
    <property type="entry name" value="Immunoglobulins"/>
    <property type="match status" value="2"/>
</dbReference>
<keyword evidence="5 10" id="KW-0472">Membrane</keyword>
<gene>
    <name evidence="12" type="ORF">scyTo_0006140</name>
</gene>
<dbReference type="InterPro" id="IPR003598">
    <property type="entry name" value="Ig_sub2"/>
</dbReference>
<evidence type="ECO:0000313" key="12">
    <source>
        <dbReference type="EMBL" id="GCB72000.1"/>
    </source>
</evidence>
<keyword evidence="7" id="KW-0325">Glycoprotein</keyword>
<dbReference type="InterPro" id="IPR007110">
    <property type="entry name" value="Ig-like_dom"/>
</dbReference>
<evidence type="ECO:0000256" key="9">
    <source>
        <dbReference type="ARBA" id="ARBA00037995"/>
    </source>
</evidence>
<dbReference type="SUPFAM" id="SSF48726">
    <property type="entry name" value="Immunoglobulin"/>
    <property type="match status" value="2"/>
</dbReference>
<accession>A0A401PFT2</accession>
<feature type="transmembrane region" description="Helical" evidence="10">
    <location>
        <begin position="186"/>
        <end position="206"/>
    </location>
</feature>